<keyword evidence="3" id="KW-1185">Reference proteome</keyword>
<feature type="domain" description="Rhamnogalacturonan I lyase beta-sheet" evidence="1">
    <location>
        <begin position="36"/>
        <end position="105"/>
    </location>
</feature>
<reference evidence="2 3" key="1">
    <citation type="submission" date="2021-03" db="EMBL/GenBank/DDBJ databases">
        <title>Genomic Encyclopedia of Type Strains, Phase IV (KMG-IV): sequencing the most valuable type-strain genomes for metagenomic binning, comparative biology and taxonomic classification.</title>
        <authorList>
            <person name="Goeker M."/>
        </authorList>
    </citation>
    <scope>NUCLEOTIDE SEQUENCE [LARGE SCALE GENOMIC DNA]</scope>
    <source>
        <strain evidence="2 3">DSM 24950</strain>
    </source>
</reference>
<dbReference type="EMBL" id="JAGGKV010000015">
    <property type="protein sequence ID" value="MBP1965558.1"/>
    <property type="molecule type" value="Genomic_DNA"/>
</dbReference>
<evidence type="ECO:0000313" key="2">
    <source>
        <dbReference type="EMBL" id="MBP1965558.1"/>
    </source>
</evidence>
<dbReference type="PANTHER" id="PTHR43118:SF1">
    <property type="entry name" value="RHAMNOGALACTURONAN LYASE (EUROFUNG)"/>
    <property type="match status" value="1"/>
</dbReference>
<protein>
    <recommendedName>
        <fullName evidence="1">Rhamnogalacturonan I lyase beta-sheet domain-containing protein</fullName>
    </recommendedName>
</protein>
<sequence length="105" mass="11324">MAAKVGMSSIVALSGFSVVGAEQSHAMEAKSVHYRFMDKLNRAPVAVKTSDGVYVGWRLLGTDSPDIGFNLYRDGVKLNTVPIIQSTNYLDSNGAVDSVYEIKPV</sequence>
<organism evidence="2 3">
    <name type="scientific">Paenibacillus aceris</name>
    <dbReference type="NCBI Taxonomy" id="869555"/>
    <lineage>
        <taxon>Bacteria</taxon>
        <taxon>Bacillati</taxon>
        <taxon>Bacillota</taxon>
        <taxon>Bacilli</taxon>
        <taxon>Bacillales</taxon>
        <taxon>Paenibacillaceae</taxon>
        <taxon>Paenibacillus</taxon>
    </lineage>
</organism>
<dbReference type="PANTHER" id="PTHR43118">
    <property type="entry name" value="RHAMNOGALACTURONAN LYASE (EUROFUNG)"/>
    <property type="match status" value="1"/>
</dbReference>
<gene>
    <name evidence="2" type="ORF">J2Z65_004803</name>
</gene>
<evidence type="ECO:0000259" key="1">
    <source>
        <dbReference type="Pfam" id="PF18370"/>
    </source>
</evidence>
<accession>A0ABS4I420</accession>
<dbReference type="Gene3D" id="2.60.40.10">
    <property type="entry name" value="Immunoglobulins"/>
    <property type="match status" value="1"/>
</dbReference>
<name>A0ABS4I420_9BACL</name>
<dbReference type="InterPro" id="IPR041624">
    <property type="entry name" value="RGI_lyase"/>
</dbReference>
<dbReference type="Proteomes" id="UP001519344">
    <property type="component" value="Unassembled WGS sequence"/>
</dbReference>
<comment type="caution">
    <text evidence="2">The sequence shown here is derived from an EMBL/GenBank/DDBJ whole genome shotgun (WGS) entry which is preliminary data.</text>
</comment>
<evidence type="ECO:0000313" key="3">
    <source>
        <dbReference type="Proteomes" id="UP001519344"/>
    </source>
</evidence>
<dbReference type="InterPro" id="IPR013783">
    <property type="entry name" value="Ig-like_fold"/>
</dbReference>
<dbReference type="RefSeq" id="WP_240159974.1">
    <property type="nucleotide sequence ID" value="NZ_JAAOZR010000043.1"/>
</dbReference>
<dbReference type="Pfam" id="PF18370">
    <property type="entry name" value="RGI_lyase"/>
    <property type="match status" value="1"/>
</dbReference>
<proteinExistence type="predicted"/>
<dbReference type="InterPro" id="IPR034641">
    <property type="entry name" value="RGL11"/>
</dbReference>